<dbReference type="Proteomes" id="UP000271031">
    <property type="component" value="Unassembled WGS sequence"/>
</dbReference>
<dbReference type="InterPro" id="IPR013216">
    <property type="entry name" value="Methyltransf_11"/>
</dbReference>
<dbReference type="OrthoDB" id="43862at2"/>
<reference evidence="2 3" key="1">
    <citation type="submission" date="2018-10" db="EMBL/GenBank/DDBJ databases">
        <title>Phylogenomics of Brevibacillus.</title>
        <authorList>
            <person name="Dunlap C."/>
        </authorList>
    </citation>
    <scope>NUCLEOTIDE SEQUENCE [LARGE SCALE GENOMIC DNA]</scope>
    <source>
        <strain evidence="2 3">JCM 15716</strain>
    </source>
</reference>
<keyword evidence="3" id="KW-1185">Reference proteome</keyword>
<organism evidence="2 3">
    <name type="scientific">Brevibacillus fluminis</name>
    <dbReference type="NCBI Taxonomy" id="511487"/>
    <lineage>
        <taxon>Bacteria</taxon>
        <taxon>Bacillati</taxon>
        <taxon>Bacillota</taxon>
        <taxon>Bacilli</taxon>
        <taxon>Bacillales</taxon>
        <taxon>Paenibacillaceae</taxon>
        <taxon>Brevibacillus</taxon>
    </lineage>
</organism>
<evidence type="ECO:0000313" key="2">
    <source>
        <dbReference type="EMBL" id="RNB87247.1"/>
    </source>
</evidence>
<protein>
    <submittedName>
        <fullName evidence="2">Class I SAM-dependent methyltransferase</fullName>
    </submittedName>
</protein>
<dbReference type="GO" id="GO:0008757">
    <property type="term" value="F:S-adenosylmethionine-dependent methyltransferase activity"/>
    <property type="evidence" value="ECO:0007669"/>
    <property type="project" value="InterPro"/>
</dbReference>
<keyword evidence="2" id="KW-0489">Methyltransferase</keyword>
<dbReference type="AlphaFoldDB" id="A0A3M8DJE5"/>
<dbReference type="InterPro" id="IPR029063">
    <property type="entry name" value="SAM-dependent_MTases_sf"/>
</dbReference>
<proteinExistence type="predicted"/>
<feature type="domain" description="Methyltransferase type 11" evidence="1">
    <location>
        <begin position="50"/>
        <end position="144"/>
    </location>
</feature>
<name>A0A3M8DJE5_9BACL</name>
<accession>A0A3M8DJE5</accession>
<keyword evidence="2" id="KW-0808">Transferase</keyword>
<comment type="caution">
    <text evidence="2">The sequence shown here is derived from an EMBL/GenBank/DDBJ whole genome shotgun (WGS) entry which is preliminary data.</text>
</comment>
<evidence type="ECO:0000313" key="3">
    <source>
        <dbReference type="Proteomes" id="UP000271031"/>
    </source>
</evidence>
<dbReference type="Gene3D" id="3.40.50.150">
    <property type="entry name" value="Vaccinia Virus protein VP39"/>
    <property type="match status" value="1"/>
</dbReference>
<dbReference type="RefSeq" id="WP_122918945.1">
    <property type="nucleotide sequence ID" value="NZ_RHHQ01000012.1"/>
</dbReference>
<evidence type="ECO:0000259" key="1">
    <source>
        <dbReference type="Pfam" id="PF08241"/>
    </source>
</evidence>
<dbReference type="GO" id="GO:0032259">
    <property type="term" value="P:methylation"/>
    <property type="evidence" value="ECO:0007669"/>
    <property type="project" value="UniProtKB-KW"/>
</dbReference>
<dbReference type="PANTHER" id="PTHR43591">
    <property type="entry name" value="METHYLTRANSFERASE"/>
    <property type="match status" value="1"/>
</dbReference>
<gene>
    <name evidence="2" type="ORF">EDM56_16385</name>
</gene>
<dbReference type="PANTHER" id="PTHR43591:SF24">
    <property type="entry name" value="2-METHOXY-6-POLYPRENYL-1,4-BENZOQUINOL METHYLASE, MITOCHONDRIAL"/>
    <property type="match status" value="1"/>
</dbReference>
<dbReference type="CDD" id="cd02440">
    <property type="entry name" value="AdoMet_MTases"/>
    <property type="match status" value="1"/>
</dbReference>
<dbReference type="Pfam" id="PF08241">
    <property type="entry name" value="Methyltransf_11"/>
    <property type="match status" value="1"/>
</dbReference>
<dbReference type="SUPFAM" id="SSF53335">
    <property type="entry name" value="S-adenosyl-L-methionine-dependent methyltransferases"/>
    <property type="match status" value="1"/>
</dbReference>
<sequence>MQMNGDVKKTVKEQFGQHAEKYVVSETHAKADDLQELVTWLDPRPNWRFLDIATGGGHVTKAVSPHVALVFATDLTRPMLAAAKRHLDAHCENVHYLVADAEDLPFLDESFDAVASRIAPHHFPNPEAFVREVNRVLKPGGKFLLIDNIAPEDEALDRFVNTLEKLRDKSHVRSYSIREWRAWIESTSLEEQRSATRKKTFTYATWVRRTTESEEEVRRVTDHVTGADEAVRAYFAVKQEGDEIVSLAVDEWMALFEKKAAIR</sequence>
<dbReference type="EMBL" id="RHHQ01000012">
    <property type="protein sequence ID" value="RNB87247.1"/>
    <property type="molecule type" value="Genomic_DNA"/>
</dbReference>